<gene>
    <name evidence="1" type="ORF">HKI81_00715</name>
</gene>
<dbReference type="AlphaFoldDB" id="A0A7Y2L5U9"/>
<sequence>MRKILALVIIIALAVAGYQVYKDDSKRTALEGKIKGVLYSIGDSGTTIIQKGPSSYQYERKDLVPLIADFKNRYFRDGVQFVLLDKSYLKLDFENMKVYDYKETTPYGKPGDLKIYANPKIQLLKSSVIPKEAEEYILKVRTYYLTDVKLINNNLIIPQEEMERYFIIEGKLNYPLINTVLFNTLLLDEILKYSSINDNSLKFLYADNINYDKSSIEKEVNNPSKIGVTIFVNNKLPDKIIYIKSLFQYKDGKFYEIKRESNVKEYVEWAKKNL</sequence>
<accession>A0A7Y2L5U9</accession>
<reference evidence="1 2" key="1">
    <citation type="submission" date="2020-04" db="EMBL/GenBank/DDBJ databases">
        <title>Draft genome sequence of Caldanaerobacter sunterraneus. strain 1523vc isolated from Griffin hot spring, Kamchatka, Russia.</title>
        <authorList>
            <person name="Toshchakov S.V."/>
            <person name="Podosokorskaya O.A."/>
            <person name="Kublanov I.V."/>
            <person name="Korzhenkov A."/>
            <person name="Patrushev M.V."/>
        </authorList>
    </citation>
    <scope>NUCLEOTIDE SEQUENCE [LARGE SCALE GENOMIC DNA]</scope>
    <source>
        <strain evidence="1 2">1523vc</strain>
    </source>
</reference>
<protein>
    <submittedName>
        <fullName evidence="1">Uncharacterized protein</fullName>
    </submittedName>
</protein>
<proteinExistence type="predicted"/>
<dbReference type="Proteomes" id="UP000529861">
    <property type="component" value="Unassembled WGS sequence"/>
</dbReference>
<evidence type="ECO:0000313" key="1">
    <source>
        <dbReference type="EMBL" id="NNG65782.1"/>
    </source>
</evidence>
<evidence type="ECO:0000313" key="2">
    <source>
        <dbReference type="Proteomes" id="UP000529861"/>
    </source>
</evidence>
<dbReference type="RefSeq" id="WP_170269931.1">
    <property type="nucleotide sequence ID" value="NZ_JABEQB010000001.1"/>
</dbReference>
<comment type="caution">
    <text evidence="1">The sequence shown here is derived from an EMBL/GenBank/DDBJ whole genome shotgun (WGS) entry which is preliminary data.</text>
</comment>
<organism evidence="1 2">
    <name type="scientific">Caldanaerobacter subterraneus</name>
    <dbReference type="NCBI Taxonomy" id="911092"/>
    <lineage>
        <taxon>Bacteria</taxon>
        <taxon>Bacillati</taxon>
        <taxon>Bacillota</taxon>
        <taxon>Clostridia</taxon>
        <taxon>Thermoanaerobacterales</taxon>
        <taxon>Thermoanaerobacteraceae</taxon>
        <taxon>Caldanaerobacter</taxon>
    </lineage>
</organism>
<dbReference type="EMBL" id="JABEQB010000001">
    <property type="protein sequence ID" value="NNG65782.1"/>
    <property type="molecule type" value="Genomic_DNA"/>
</dbReference>
<name>A0A7Y2L5U9_9THEO</name>